<dbReference type="GO" id="GO:0004844">
    <property type="term" value="F:uracil DNA N-glycosylase activity"/>
    <property type="evidence" value="ECO:0007669"/>
    <property type="project" value="InterPro"/>
</dbReference>
<dbReference type="InterPro" id="IPR036895">
    <property type="entry name" value="Uracil-DNA_glycosylase-like_sf"/>
</dbReference>
<name>A0A923HRK6_9BURK</name>
<gene>
    <name evidence="1" type="ORF">H8K36_00155</name>
</gene>
<dbReference type="PANTHER" id="PTHR11264">
    <property type="entry name" value="URACIL-DNA GLYCOSYLASE"/>
    <property type="match status" value="1"/>
</dbReference>
<accession>A0A923HRK6</accession>
<evidence type="ECO:0000313" key="1">
    <source>
        <dbReference type="EMBL" id="MBC3879774.1"/>
    </source>
</evidence>
<dbReference type="PANTHER" id="PTHR11264:SF8">
    <property type="entry name" value="URACIL-DNA GLYCOSYLASE-LIKE DOMAIN-CONTAINING PROTEIN"/>
    <property type="match status" value="1"/>
</dbReference>
<protein>
    <submittedName>
        <fullName evidence="1">Uracil-DNA glycosylase</fullName>
    </submittedName>
</protein>
<dbReference type="InterPro" id="IPR002043">
    <property type="entry name" value="UDG_fam1"/>
</dbReference>
<dbReference type="SUPFAM" id="SSF52141">
    <property type="entry name" value="Uracil-DNA glycosylase-like"/>
    <property type="match status" value="1"/>
</dbReference>
<keyword evidence="2" id="KW-1185">Reference proteome</keyword>
<proteinExistence type="predicted"/>
<organism evidence="1 2">
    <name type="scientific">Undibacterium nitidum</name>
    <dbReference type="NCBI Taxonomy" id="2762298"/>
    <lineage>
        <taxon>Bacteria</taxon>
        <taxon>Pseudomonadati</taxon>
        <taxon>Pseudomonadota</taxon>
        <taxon>Betaproteobacteria</taxon>
        <taxon>Burkholderiales</taxon>
        <taxon>Oxalobacteraceae</taxon>
        <taxon>Undibacterium</taxon>
    </lineage>
</organism>
<dbReference type="AlphaFoldDB" id="A0A923HRK6"/>
<reference evidence="1" key="1">
    <citation type="submission" date="2020-08" db="EMBL/GenBank/DDBJ databases">
        <title>Novel species isolated from subtropical streams in China.</title>
        <authorList>
            <person name="Lu H."/>
        </authorList>
    </citation>
    <scope>NUCLEOTIDE SEQUENCE</scope>
    <source>
        <strain evidence="1">LX22W</strain>
    </source>
</reference>
<dbReference type="Gene3D" id="3.40.470.10">
    <property type="entry name" value="Uracil-DNA glycosylase-like domain"/>
    <property type="match status" value="1"/>
</dbReference>
<sequence length="256" mass="28630">MLESAHSSWRAILREGLQAIEQQSPNYLTDLIATGFLPRQTSLFAAFSQPLQRVSYVLVGEGPYPRSESANGYCFMDGAVNSLWSSDTKFGLSKQVNRATSLRNFMKMLFVAENHIGLSDLDSNSIAEFVRKARSDSSPYIQTMADLQTNFLQRGFLLLNASLVFRSDVAPAKDAKAWSPFLNVIFQSLSQESGPQQKIKIILWGKIADRLLALKSVQAPTNLSFVRAEHPYNLSFISNPEMHSLFQPLQLLSLPH</sequence>
<evidence type="ECO:0000313" key="2">
    <source>
        <dbReference type="Proteomes" id="UP000627446"/>
    </source>
</evidence>
<dbReference type="Proteomes" id="UP000627446">
    <property type="component" value="Unassembled WGS sequence"/>
</dbReference>
<comment type="caution">
    <text evidence="1">The sequence shown here is derived from an EMBL/GenBank/DDBJ whole genome shotgun (WGS) entry which is preliminary data.</text>
</comment>
<dbReference type="GO" id="GO:0097510">
    <property type="term" value="P:base-excision repair, AP site formation via deaminated base removal"/>
    <property type="evidence" value="ECO:0007669"/>
    <property type="project" value="TreeGrafter"/>
</dbReference>
<dbReference type="EMBL" id="JACOFZ010000001">
    <property type="protein sequence ID" value="MBC3879774.1"/>
    <property type="molecule type" value="Genomic_DNA"/>
</dbReference>